<feature type="compositionally biased region" description="Low complexity" evidence="4">
    <location>
        <begin position="143"/>
        <end position="161"/>
    </location>
</feature>
<gene>
    <name evidence="6" type="ORF">FQY83_15595</name>
</gene>
<dbReference type="GO" id="GO:0015031">
    <property type="term" value="P:protein transport"/>
    <property type="evidence" value="ECO:0007669"/>
    <property type="project" value="UniProtKB-KW"/>
</dbReference>
<feature type="compositionally biased region" description="Basic residues" evidence="4">
    <location>
        <begin position="200"/>
        <end position="211"/>
    </location>
</feature>
<dbReference type="EMBL" id="VOHK01000007">
    <property type="protein sequence ID" value="TWT18161.1"/>
    <property type="molecule type" value="Genomic_DNA"/>
</dbReference>
<feature type="compositionally biased region" description="Basic residues" evidence="4">
    <location>
        <begin position="53"/>
        <end position="73"/>
    </location>
</feature>
<evidence type="ECO:0000256" key="2">
    <source>
        <dbReference type="ARBA" id="ARBA00022927"/>
    </source>
</evidence>
<organism evidence="6 7">
    <name type="scientific">Luteimonas marina</name>
    <dbReference type="NCBI Taxonomy" id="488485"/>
    <lineage>
        <taxon>Bacteria</taxon>
        <taxon>Pseudomonadati</taxon>
        <taxon>Pseudomonadota</taxon>
        <taxon>Gammaproteobacteria</taxon>
        <taxon>Lysobacterales</taxon>
        <taxon>Lysobacteraceae</taxon>
        <taxon>Luteimonas</taxon>
    </lineage>
</organism>
<dbReference type="PANTHER" id="PTHR34982:SF1">
    <property type="entry name" value="FLAGELLAR ASSEMBLY PROTEIN FLIH"/>
    <property type="match status" value="1"/>
</dbReference>
<dbReference type="AlphaFoldDB" id="A0A5C5TVD3"/>
<dbReference type="GO" id="GO:0005829">
    <property type="term" value="C:cytosol"/>
    <property type="evidence" value="ECO:0007669"/>
    <property type="project" value="TreeGrafter"/>
</dbReference>
<keyword evidence="2" id="KW-0653">Protein transport</keyword>
<dbReference type="PROSITE" id="PS51257">
    <property type="entry name" value="PROKAR_LIPOPROTEIN"/>
    <property type="match status" value="1"/>
</dbReference>
<feature type="coiled-coil region" evidence="3">
    <location>
        <begin position="311"/>
        <end position="365"/>
    </location>
</feature>
<feature type="chain" id="PRO_5022828541" evidence="5">
    <location>
        <begin position="27"/>
        <end position="491"/>
    </location>
</feature>
<feature type="signal peptide" evidence="5">
    <location>
        <begin position="1"/>
        <end position="26"/>
    </location>
</feature>
<dbReference type="Proteomes" id="UP000319980">
    <property type="component" value="Unassembled WGS sequence"/>
</dbReference>
<comment type="caution">
    <text evidence="6">The sequence shown here is derived from an EMBL/GenBank/DDBJ whole genome shotgun (WGS) entry which is preliminary data.</text>
</comment>
<sequence length="491" mass="50674">MRCRSASAWACSRCWGWCGPPGAACASVACSGRATAAGSGTAEAFRHAAAGAARRRPSRVVRGRGRSRIRSPTRRTGAQQRAGPAPAAARAAAVGHGRPARAATGRQPASLHAAALAARTRAGAGARPRRARLRAGDPRRGPARTGALAAQGARQQLPAGAGQDGLGRPRRPRGAGAAVVGMGGAGRRSAIPVRSGIARRAARSPGRRRTARLGGTAQPAAGRLDPADARHRSGLRHAPAGKGGAAGGLAPREPRRGRRMNLPAASQASLDAQARAAPARVGGGSVAVFERREFERAVSARVLSPRHWAKLEELDQLLDRVNALYGEVEGEIVQAREAGQAEGFAEGLRRAQQQMTEQLTALNERRARVLADAAGRITELACAIVARIAPGFDAASVVPPLVMQAVEAAQAEQFLLIRVHPTVRGSVQAGLGAVRQAHPAVGVIELVDDESLDPLSCVVVSEAGEVRAGVAQQIEAIRVALAGVGQVEPAR</sequence>
<evidence type="ECO:0000256" key="3">
    <source>
        <dbReference type="SAM" id="Coils"/>
    </source>
</evidence>
<feature type="region of interest" description="Disordered" evidence="4">
    <location>
        <begin position="48"/>
        <end position="256"/>
    </location>
</feature>
<evidence type="ECO:0000313" key="6">
    <source>
        <dbReference type="EMBL" id="TWT18161.1"/>
    </source>
</evidence>
<dbReference type="PANTHER" id="PTHR34982">
    <property type="entry name" value="YOP PROTEINS TRANSLOCATION PROTEIN L"/>
    <property type="match status" value="1"/>
</dbReference>
<protein>
    <submittedName>
        <fullName evidence="6">Uncharacterized protein</fullName>
    </submittedName>
</protein>
<keyword evidence="1" id="KW-0813">Transport</keyword>
<keyword evidence="5" id="KW-0732">Signal</keyword>
<proteinExistence type="predicted"/>
<evidence type="ECO:0000313" key="7">
    <source>
        <dbReference type="Proteomes" id="UP000319980"/>
    </source>
</evidence>
<feature type="compositionally biased region" description="Low complexity" evidence="4">
    <location>
        <begin position="74"/>
        <end position="103"/>
    </location>
</feature>
<keyword evidence="3" id="KW-0175">Coiled coil</keyword>
<keyword evidence="7" id="KW-1185">Reference proteome</keyword>
<name>A0A5C5TVD3_9GAMM</name>
<reference evidence="6 7" key="1">
    <citation type="journal article" date="2008" name="Int. J. Syst. Evol. Microbiol.">
        <title>Luteimonas marina sp. nov., isolated from seawater.</title>
        <authorList>
            <person name="Baik K.S."/>
            <person name="Park S.C."/>
            <person name="Kim M.S."/>
            <person name="Kim E.M."/>
            <person name="Park C."/>
            <person name="Chun J."/>
            <person name="Seong C.N."/>
        </authorList>
    </citation>
    <scope>NUCLEOTIDE SEQUENCE [LARGE SCALE GENOMIC DNA]</scope>
    <source>
        <strain evidence="6 7">FR1330</strain>
    </source>
</reference>
<evidence type="ECO:0000256" key="4">
    <source>
        <dbReference type="SAM" id="MobiDB-lite"/>
    </source>
</evidence>
<dbReference type="InterPro" id="IPR051472">
    <property type="entry name" value="T3SS_Stator/FliH"/>
</dbReference>
<evidence type="ECO:0000256" key="1">
    <source>
        <dbReference type="ARBA" id="ARBA00022448"/>
    </source>
</evidence>
<feature type="compositionally biased region" description="Low complexity" evidence="4">
    <location>
        <begin position="113"/>
        <end position="126"/>
    </location>
</feature>
<evidence type="ECO:0000256" key="5">
    <source>
        <dbReference type="SAM" id="SignalP"/>
    </source>
</evidence>
<accession>A0A5C5TVD3</accession>